<accession>A0ABU4Y1U0</accession>
<protein>
    <submittedName>
        <fullName evidence="1">Uncharacterized protein</fullName>
    </submittedName>
</protein>
<dbReference type="SUPFAM" id="SSF56399">
    <property type="entry name" value="ADP-ribosylation"/>
    <property type="match status" value="1"/>
</dbReference>
<keyword evidence="2" id="KW-1185">Reference proteome</keyword>
<dbReference type="Proteomes" id="UP001287059">
    <property type="component" value="Unassembled WGS sequence"/>
</dbReference>
<comment type="caution">
    <text evidence="1">The sequence shown here is derived from an EMBL/GenBank/DDBJ whole genome shotgun (WGS) entry which is preliminary data.</text>
</comment>
<reference evidence="1 2" key="1">
    <citation type="submission" date="2023-08" db="EMBL/GenBank/DDBJ databases">
        <title>Implementing the SeqCode for naming new Mesorhizobium species isolated from Vachellia karroo root nodules.</title>
        <authorList>
            <person name="Van Lill M."/>
        </authorList>
    </citation>
    <scope>NUCLEOTIDE SEQUENCE [LARGE SCALE GENOMIC DNA]</scope>
    <source>
        <strain evidence="1 2">VK24D</strain>
    </source>
</reference>
<evidence type="ECO:0000313" key="2">
    <source>
        <dbReference type="Proteomes" id="UP001287059"/>
    </source>
</evidence>
<organism evidence="1 2">
    <name type="scientific">Mesorhizobium album</name>
    <dbReference type="NCBI Taxonomy" id="3072314"/>
    <lineage>
        <taxon>Bacteria</taxon>
        <taxon>Pseudomonadati</taxon>
        <taxon>Pseudomonadota</taxon>
        <taxon>Alphaproteobacteria</taxon>
        <taxon>Hyphomicrobiales</taxon>
        <taxon>Phyllobacteriaceae</taxon>
        <taxon>Mesorhizobium</taxon>
    </lineage>
</organism>
<dbReference type="RefSeq" id="WP_320222780.1">
    <property type="nucleotide sequence ID" value="NZ_JAVIIW010000025.1"/>
</dbReference>
<evidence type="ECO:0000313" key="1">
    <source>
        <dbReference type="EMBL" id="MDX8480919.1"/>
    </source>
</evidence>
<sequence>MYHALSTNLLLGYHGCDEAVGEKILAGNKFEPSENDYDWLGHGIYFWEANPERALSFAHQQVKWGRVKKPMVVGAALTLGNCIDTLNEQSLQALSQAYDKLVSLSASSGNPVPINEGGTDALLRRRDCAVVMTLHKMIEDINYPPADSLRGLYQEGGALYDGSGFFKKSHIQICIRNPDCIKGVFRLP</sequence>
<proteinExistence type="predicted"/>
<gene>
    <name evidence="1" type="ORF">RFN28_21030</name>
</gene>
<dbReference type="EMBL" id="JAVIIW010000025">
    <property type="protein sequence ID" value="MDX8480919.1"/>
    <property type="molecule type" value="Genomic_DNA"/>
</dbReference>
<name>A0ABU4Y1U0_9HYPH</name>